<accession>A0A075CXR2</accession>
<reference evidence="3 4" key="1">
    <citation type="submission" date="2013-11" db="EMBL/GenBank/DDBJ databases">
        <title>Genome sequence of elephant endotheliotropic herpesvirus 5.</title>
        <authorList>
            <person name="Wilkie G.S."/>
            <person name="Davison A.J."/>
            <person name="Denk D."/>
            <person name="Kerr K."/>
            <person name="Redrobe S."/>
            <person name="Steinbach F."/>
            <person name="Dastjerdi A."/>
        </authorList>
    </citation>
    <scope>NUCLEOTIDE SEQUENCE [LARGE SCALE GENOMIC DNA]</scope>
    <source>
        <strain evidence="3 4">Vijay</strain>
    </source>
</reference>
<proteinExistence type="predicted"/>
<keyword evidence="4" id="KW-1185">Reference proteome</keyword>
<evidence type="ECO:0000313" key="3">
    <source>
        <dbReference type="EMBL" id="AHC02786.1"/>
    </source>
</evidence>
<gene>
    <name evidence="3" type="primary">U14</name>
</gene>
<dbReference type="Proteomes" id="UP000152474">
    <property type="component" value="Segment"/>
</dbReference>
<dbReference type="KEGG" id="vg:20098500"/>
<dbReference type="EMBL" id="KF921519">
    <property type="protein sequence ID" value="AHC02786.1"/>
    <property type="molecule type" value="Genomic_DNA"/>
</dbReference>
<dbReference type="Pfam" id="PF04637">
    <property type="entry name" value="Herpes_pp85"/>
    <property type="match status" value="1"/>
</dbReference>
<name>A0A075CXR2_9BETA</name>
<protein>
    <submittedName>
        <fullName evidence="3">Tegument protein UL35</fullName>
    </submittedName>
</protein>
<dbReference type="GO" id="GO:0043657">
    <property type="term" value="C:host cell"/>
    <property type="evidence" value="ECO:0007669"/>
    <property type="project" value="UniProtKB-SubCell"/>
</dbReference>
<organism evidence="3 4">
    <name type="scientific">Elephant endotheliotropic herpesvirus 5</name>
    <dbReference type="NCBI Taxonomy" id="768738"/>
    <lineage>
        <taxon>Viruses</taxon>
        <taxon>Duplodnaviria</taxon>
        <taxon>Heunggongvirae</taxon>
        <taxon>Peploviricota</taxon>
        <taxon>Herviviricetes</taxon>
        <taxon>Herpesvirales</taxon>
        <taxon>Orthoherpesviridae</taxon>
        <taxon>Betaherpesvirinae</taxon>
        <taxon>Proboscivirus</taxon>
    </lineage>
</organism>
<evidence type="ECO:0000256" key="1">
    <source>
        <dbReference type="ARBA" id="ARBA00004340"/>
    </source>
</evidence>
<feature type="region of interest" description="Disordered" evidence="2">
    <location>
        <begin position="480"/>
        <end position="507"/>
    </location>
</feature>
<dbReference type="RefSeq" id="YP_009052031.1">
    <property type="nucleotide sequence ID" value="NC_024696.1"/>
</dbReference>
<evidence type="ECO:0000256" key="2">
    <source>
        <dbReference type="SAM" id="MobiDB-lite"/>
    </source>
</evidence>
<evidence type="ECO:0000313" key="4">
    <source>
        <dbReference type="Proteomes" id="UP000152474"/>
    </source>
</evidence>
<dbReference type="OrthoDB" id="29812at10239"/>
<sequence length="577" mass="65259">MDTIASSFSFLKRSDFELIKFLLTVDSLNVATNVIEEPPISVRDISQLRLEINPTLNLHDSVLNLIRDGAGLIICMLHIIKNYESFGPLNAATFERVKGSQRKRLHSNFTMMVTPALDVRGWLLTDYMPDDIYQGIENQVLGYATSSCCLDTVSKDDVLETQIASLERVYCHPTYCNPVDINKYMRNLQTVLTDVTNQFELASDVNSSCIASTINDILFLCSLKNMLYRWRVLLQDLLAWTAYKADILLNDFMVLSLNIPTLLRYTCTLTEVASKIRGLNPFSAIYESQNEDPVDGDEPIKIQDLFYVYIRAYCKTVREIMDFSPDVHLDLEYMKYRMAIWKNRMTYSVLRHIPGEPDFSKTSAPSVNDPDMFPVGRTITLPRMVYPIYCTYTESVTDSNDTLNTSVVHSYAGNVLELLQDIYAQRPSGACQRPVSSISQCATTNQQQVACDVEMCTNDTPCQATGSSSSSMYMSTTRPCTSSSQFYQPPSRNTPGRTSGMTRQSGCQVPCDDVVMTETGTPTRTTTVSTTDSVFPRVRRISVGDSAYRVDEESVERVRRIMQKTILPKYLPKKHHR</sequence>
<dbReference type="InterPro" id="IPR006731">
    <property type="entry name" value="Herpes_pp85"/>
</dbReference>
<dbReference type="GeneID" id="20098500"/>
<comment type="subcellular location">
    <subcellularLocation>
        <location evidence="1">Host cell</location>
    </subcellularLocation>
</comment>